<dbReference type="InterPro" id="IPR012337">
    <property type="entry name" value="RNaseH-like_sf"/>
</dbReference>
<dbReference type="InterPro" id="IPR036397">
    <property type="entry name" value="RNaseH_sf"/>
</dbReference>
<dbReference type="SUPFAM" id="SSF53098">
    <property type="entry name" value="Ribonuclease H-like"/>
    <property type="match status" value="1"/>
</dbReference>
<accession>A0A0A2TA41</accession>
<protein>
    <submittedName>
        <fullName evidence="5">DNA polymerase III subunit epsilon</fullName>
    </submittedName>
</protein>
<dbReference type="GO" id="GO:0045004">
    <property type="term" value="P:DNA replication proofreading"/>
    <property type="evidence" value="ECO:0007669"/>
    <property type="project" value="TreeGrafter"/>
</dbReference>
<dbReference type="eggNOG" id="COG2176">
    <property type="taxonomic scope" value="Bacteria"/>
</dbReference>
<dbReference type="RefSeq" id="WP_036823343.1">
    <property type="nucleotide sequence ID" value="NZ_AVBF01000072.1"/>
</dbReference>
<sequence length="242" mass="28216">MLPIDLEILKYILFEKPLYAYKIRPYLRTVDYTELKIRLENYQRDESLLTKDLSTAPFTIFDLETTGLLPEVGHEIISIGAIRIYGTQHIQYERFHQHIYPIRPVPKRTLELTGMSREDLKNGHSFCDAYYNFLEFSKDTILVAYPAAFDMNFLQTMLKRWKLPVKTPYSVDAQSLVKQLYPNNKIQLDTIISDLGISKLERHHALNDATMTAELFQKLLQDCMDLGMQTPGELINYAQKKS</sequence>
<comment type="caution">
    <text evidence="5">The sequence shown here is derived from an EMBL/GenBank/DDBJ whole genome shotgun (WGS) entry which is preliminary data.</text>
</comment>
<keyword evidence="1" id="KW-0540">Nuclease</keyword>
<dbReference type="SMART" id="SM00479">
    <property type="entry name" value="EXOIII"/>
    <property type="match status" value="1"/>
</dbReference>
<dbReference type="GO" id="GO:0005829">
    <property type="term" value="C:cytosol"/>
    <property type="evidence" value="ECO:0007669"/>
    <property type="project" value="TreeGrafter"/>
</dbReference>
<evidence type="ECO:0000256" key="3">
    <source>
        <dbReference type="ARBA" id="ARBA00022839"/>
    </source>
</evidence>
<evidence type="ECO:0000313" key="6">
    <source>
        <dbReference type="Proteomes" id="UP000030147"/>
    </source>
</evidence>
<dbReference type="Gene3D" id="3.30.420.10">
    <property type="entry name" value="Ribonuclease H-like superfamily/Ribonuclease H"/>
    <property type="match status" value="1"/>
</dbReference>
<keyword evidence="6" id="KW-1185">Reference proteome</keyword>
<dbReference type="InterPro" id="IPR006054">
    <property type="entry name" value="DnaQ"/>
</dbReference>
<dbReference type="InterPro" id="IPR013520">
    <property type="entry name" value="Ribonucl_H"/>
</dbReference>
<dbReference type="EMBL" id="AVBF01000072">
    <property type="protein sequence ID" value="KGP71278.1"/>
    <property type="molecule type" value="Genomic_DNA"/>
</dbReference>
<dbReference type="OrthoDB" id="9804290at2"/>
<dbReference type="GO" id="GO:0003887">
    <property type="term" value="F:DNA-directed DNA polymerase activity"/>
    <property type="evidence" value="ECO:0007669"/>
    <property type="project" value="InterPro"/>
</dbReference>
<dbReference type="AlphaFoldDB" id="A0A0A2TA41"/>
<evidence type="ECO:0000313" key="5">
    <source>
        <dbReference type="EMBL" id="KGP71278.1"/>
    </source>
</evidence>
<reference evidence="5 6" key="1">
    <citation type="journal article" date="2015" name="Stand. Genomic Sci.">
        <title>High quality draft genome sequence of the moderately halophilic bacterium Pontibacillus yanchengensis Y32(T) and comparison among Pontibacillus genomes.</title>
        <authorList>
            <person name="Huang J."/>
            <person name="Qiao Z.X."/>
            <person name="Tang J.W."/>
            <person name="Wang G."/>
        </authorList>
    </citation>
    <scope>NUCLEOTIDE SEQUENCE [LARGE SCALE GENOMIC DNA]</scope>
    <source>
        <strain evidence="5 6">Y32</strain>
    </source>
</reference>
<evidence type="ECO:0000259" key="4">
    <source>
        <dbReference type="SMART" id="SM00479"/>
    </source>
</evidence>
<dbReference type="PANTHER" id="PTHR30231">
    <property type="entry name" value="DNA POLYMERASE III SUBUNIT EPSILON"/>
    <property type="match status" value="1"/>
</dbReference>
<dbReference type="Pfam" id="PF00929">
    <property type="entry name" value="RNase_T"/>
    <property type="match status" value="1"/>
</dbReference>
<keyword evidence="2" id="KW-0378">Hydrolase</keyword>
<organism evidence="5 6">
    <name type="scientific">Pontibacillus yanchengensis Y32</name>
    <dbReference type="NCBI Taxonomy" id="1385514"/>
    <lineage>
        <taxon>Bacteria</taxon>
        <taxon>Bacillati</taxon>
        <taxon>Bacillota</taxon>
        <taxon>Bacilli</taxon>
        <taxon>Bacillales</taxon>
        <taxon>Bacillaceae</taxon>
        <taxon>Pontibacillus</taxon>
    </lineage>
</organism>
<evidence type="ECO:0000256" key="2">
    <source>
        <dbReference type="ARBA" id="ARBA00022801"/>
    </source>
</evidence>
<dbReference type="GO" id="GO:0003677">
    <property type="term" value="F:DNA binding"/>
    <property type="evidence" value="ECO:0007669"/>
    <property type="project" value="InterPro"/>
</dbReference>
<gene>
    <name evidence="5" type="ORF">N782_20195</name>
</gene>
<name>A0A0A2TA41_9BACI</name>
<proteinExistence type="predicted"/>
<keyword evidence="3" id="KW-0269">Exonuclease</keyword>
<dbReference type="FunFam" id="3.30.420.10:FF:000045">
    <property type="entry name" value="3'-5' exonuclease DinG"/>
    <property type="match status" value="1"/>
</dbReference>
<dbReference type="GO" id="GO:0008408">
    <property type="term" value="F:3'-5' exonuclease activity"/>
    <property type="evidence" value="ECO:0007669"/>
    <property type="project" value="TreeGrafter"/>
</dbReference>
<feature type="domain" description="Exonuclease" evidence="4">
    <location>
        <begin position="57"/>
        <end position="225"/>
    </location>
</feature>
<dbReference type="CDD" id="cd06127">
    <property type="entry name" value="DEDDh"/>
    <property type="match status" value="1"/>
</dbReference>
<dbReference type="PANTHER" id="PTHR30231:SF41">
    <property type="entry name" value="DNA POLYMERASE III SUBUNIT EPSILON"/>
    <property type="match status" value="1"/>
</dbReference>
<dbReference type="Proteomes" id="UP000030147">
    <property type="component" value="Unassembled WGS sequence"/>
</dbReference>
<evidence type="ECO:0000256" key="1">
    <source>
        <dbReference type="ARBA" id="ARBA00022722"/>
    </source>
</evidence>
<dbReference type="NCBIfam" id="TIGR00573">
    <property type="entry name" value="dnaq"/>
    <property type="match status" value="1"/>
</dbReference>
<dbReference type="STRING" id="1385514.N782_20195"/>